<keyword evidence="2" id="KW-1185">Reference proteome</keyword>
<comment type="caution">
    <text evidence="1">The sequence shown here is derived from an EMBL/GenBank/DDBJ whole genome shotgun (WGS) entry which is preliminary data.</text>
</comment>
<protein>
    <submittedName>
        <fullName evidence="1">Uncharacterized protein</fullName>
    </submittedName>
</protein>
<dbReference type="EMBL" id="JAJJMA010030082">
    <property type="protein sequence ID" value="MCL7024073.1"/>
    <property type="molecule type" value="Genomic_DNA"/>
</dbReference>
<reference evidence="1" key="1">
    <citation type="submission" date="2022-03" db="EMBL/GenBank/DDBJ databases">
        <title>A functionally conserved STORR gene fusion in Papaver species that diverged 16.8 million years ago.</title>
        <authorList>
            <person name="Catania T."/>
        </authorList>
    </citation>
    <scope>NUCLEOTIDE SEQUENCE</scope>
    <source>
        <strain evidence="1">S-191538</strain>
    </source>
</reference>
<accession>A0AA41S0L4</accession>
<proteinExistence type="predicted"/>
<name>A0AA41S0L4_PAPNU</name>
<gene>
    <name evidence="1" type="ORF">MKW94_005614</name>
</gene>
<evidence type="ECO:0000313" key="2">
    <source>
        <dbReference type="Proteomes" id="UP001177140"/>
    </source>
</evidence>
<evidence type="ECO:0000313" key="1">
    <source>
        <dbReference type="EMBL" id="MCL7024073.1"/>
    </source>
</evidence>
<dbReference type="Proteomes" id="UP001177140">
    <property type="component" value="Unassembled WGS sequence"/>
</dbReference>
<sequence length="308" mass="34684">MFFIVCISCHVNRPGYSSPSVVEESHKIREKYRESLDQYLLDECCSPSDEMIQLVLRNERLLDDFGKRIRDLQEQGVERKSVGRMLLGCFVDVVNKVEHYYSAERNNLSGDTACSSLEGETSEMINEAVEKLDSVKCSTLIGGGSPLGNITLWSILFESCVDNLRLDRICEKHRETMKLGALSDSTVTNVQILDQLSASMDQLLIAGESVLVQFVAMHKTMAEITYMLGDSFTTGGAGMNEVLGSDASNDLLRENDKAMEMDLDLDFPWDKHNLPDEVQFDLNDPNMRWADYVCTDYYGPDDSDNDFS</sequence>
<organism evidence="1 2">
    <name type="scientific">Papaver nudicaule</name>
    <name type="common">Iceland poppy</name>
    <dbReference type="NCBI Taxonomy" id="74823"/>
    <lineage>
        <taxon>Eukaryota</taxon>
        <taxon>Viridiplantae</taxon>
        <taxon>Streptophyta</taxon>
        <taxon>Embryophyta</taxon>
        <taxon>Tracheophyta</taxon>
        <taxon>Spermatophyta</taxon>
        <taxon>Magnoliopsida</taxon>
        <taxon>Ranunculales</taxon>
        <taxon>Papaveraceae</taxon>
        <taxon>Papaveroideae</taxon>
        <taxon>Papaver</taxon>
    </lineage>
</organism>
<dbReference type="AlphaFoldDB" id="A0AA41S0L4"/>